<dbReference type="InterPro" id="IPR034660">
    <property type="entry name" value="DinB/YfiT-like"/>
</dbReference>
<dbReference type="RefSeq" id="WP_070945623.1">
    <property type="nucleotide sequence ID" value="NZ_MLCL01000093.1"/>
</dbReference>
<dbReference type="AlphaFoldDB" id="A0A1Q9W251"/>
<name>A0A1Q9W251_9MYCO</name>
<feature type="domain" description="Mycothiol-dependent maleylpyruvate isomerase metal-binding" evidence="1">
    <location>
        <begin position="17"/>
        <end position="103"/>
    </location>
</feature>
<dbReference type="GO" id="GO:0046872">
    <property type="term" value="F:metal ion binding"/>
    <property type="evidence" value="ECO:0007669"/>
    <property type="project" value="InterPro"/>
</dbReference>
<comment type="caution">
    <text evidence="2">The sequence shown here is derived from an EMBL/GenBank/DDBJ whole genome shotgun (WGS) entry which is preliminary data.</text>
</comment>
<organism evidence="2 3">
    <name type="scientific">Mycobacterium syngnathidarum</name>
    <dbReference type="NCBI Taxonomy" id="1908205"/>
    <lineage>
        <taxon>Bacteria</taxon>
        <taxon>Bacillati</taxon>
        <taxon>Actinomycetota</taxon>
        <taxon>Actinomycetes</taxon>
        <taxon>Mycobacteriales</taxon>
        <taxon>Mycobacteriaceae</taxon>
        <taxon>Mycobacterium</taxon>
    </lineage>
</organism>
<dbReference type="Proteomes" id="UP000179636">
    <property type="component" value="Unassembled WGS sequence"/>
</dbReference>
<accession>A0A1S1K1H7</accession>
<dbReference type="NCBIfam" id="TIGR03083">
    <property type="entry name" value="maleylpyruvate isomerase family mycothiol-dependent enzyme"/>
    <property type="match status" value="1"/>
</dbReference>
<evidence type="ECO:0000313" key="2">
    <source>
        <dbReference type="EMBL" id="OHT97256.1"/>
    </source>
</evidence>
<dbReference type="SUPFAM" id="SSF109854">
    <property type="entry name" value="DinB/YfiT-like putative metalloenzymes"/>
    <property type="match status" value="1"/>
</dbReference>
<dbReference type="InterPro" id="IPR017517">
    <property type="entry name" value="Maleyloyr_isom"/>
</dbReference>
<sequence>MRLRPEEREQVFAAVAGERRSIADLIAGLDADQLATPSLCAGWDVKTVAAHLVSDFVDGFWGFLASGVRHGGIDRGIDALARRRAQASASEIARTLRERADHRLSPPVTGPLSGLTDVLVHGADIRIPLGLPHDPDPQYVARVLDFLTSRTQVGFFPHRRLRGIQLHDEVTGRTWGQGEMVTGPGDAVLLAVCGRTVALDGLAGPGLPVLRSRLLS</sequence>
<dbReference type="EMBL" id="MLHV01000015">
    <property type="protein sequence ID" value="OHT97256.1"/>
    <property type="molecule type" value="Genomic_DNA"/>
</dbReference>
<accession>A0A1Q9W251</accession>
<dbReference type="Pfam" id="PF11716">
    <property type="entry name" value="MDMPI_N"/>
    <property type="match status" value="1"/>
</dbReference>
<dbReference type="OrthoDB" id="5178565at2"/>
<dbReference type="Gene3D" id="1.20.120.450">
    <property type="entry name" value="dinb family like domain"/>
    <property type="match status" value="1"/>
</dbReference>
<evidence type="ECO:0000313" key="3">
    <source>
        <dbReference type="Proteomes" id="UP000179636"/>
    </source>
</evidence>
<protein>
    <recommendedName>
        <fullName evidence="1">Mycothiol-dependent maleylpyruvate isomerase metal-binding domain-containing protein</fullName>
    </recommendedName>
</protein>
<keyword evidence="3" id="KW-1185">Reference proteome</keyword>
<proteinExistence type="predicted"/>
<evidence type="ECO:0000259" key="1">
    <source>
        <dbReference type="Pfam" id="PF11716"/>
    </source>
</evidence>
<dbReference type="STRING" id="1908205.BKG60_30145"/>
<dbReference type="InterPro" id="IPR024344">
    <property type="entry name" value="MDMPI_metal-binding"/>
</dbReference>
<reference evidence="2 3" key="1">
    <citation type="submission" date="2016-10" db="EMBL/GenBank/DDBJ databases">
        <title>Evaluation of Human, Animal and Environmental Mycobacterium chelonae Isolates by Core Genome Phylogenomic Analysis, Targeted Gene Comparison, and Anti-microbial Susceptibility Patterns: A Tale of Mistaken Identities.</title>
        <authorList>
            <person name="Fogelson S.B."/>
            <person name="Camus A.C."/>
            <person name="Lorenz W."/>
            <person name="Vasireddy R."/>
            <person name="Vasireddy S."/>
            <person name="Smith T."/>
            <person name="Brown-Elliott B.A."/>
            <person name="Wallace R.J.Jr."/>
            <person name="Hasan N.A."/>
            <person name="Reischl U."/>
            <person name="Sanchez S."/>
        </authorList>
    </citation>
    <scope>NUCLEOTIDE SEQUENCE [LARGE SCALE GENOMIC DNA]</scope>
    <source>
        <strain evidence="2 3">24999</strain>
    </source>
</reference>
<gene>
    <name evidence="2" type="ORF">BKG61_17120</name>
</gene>